<feature type="transmembrane region" description="Helical" evidence="1">
    <location>
        <begin position="12"/>
        <end position="38"/>
    </location>
</feature>
<keyword evidence="1" id="KW-1133">Transmembrane helix</keyword>
<dbReference type="EMBL" id="PNHK01000002">
    <property type="protein sequence ID" value="PMD05544.1"/>
    <property type="molecule type" value="Genomic_DNA"/>
</dbReference>
<dbReference type="OrthoDB" id="9856430at2"/>
<protein>
    <submittedName>
        <fullName evidence="2">Uncharacterized protein</fullName>
    </submittedName>
</protein>
<comment type="caution">
    <text evidence="2">The sequence shown here is derived from an EMBL/GenBank/DDBJ whole genome shotgun (WGS) entry which is preliminary data.</text>
</comment>
<accession>A0A2N6VN46</accession>
<feature type="transmembrane region" description="Helical" evidence="1">
    <location>
        <begin position="44"/>
        <end position="67"/>
    </location>
</feature>
<dbReference type="AlphaFoldDB" id="A0A2N6VN46"/>
<keyword evidence="1" id="KW-0812">Transmembrane</keyword>
<sequence length="74" mass="7764">MQAESVRKLANGARAFISALAAMSIAVIITCVAFGIAALPVPNILVWMAFIGLLTFSCAFIAAYITFSLSKPKA</sequence>
<keyword evidence="1" id="KW-0472">Membrane</keyword>
<dbReference type="Proteomes" id="UP000235598">
    <property type="component" value="Unassembled WGS sequence"/>
</dbReference>
<proteinExistence type="predicted"/>
<reference evidence="2 3" key="1">
    <citation type="submission" date="2017-09" db="EMBL/GenBank/DDBJ databases">
        <title>Bacterial strain isolated from the female urinary microbiota.</title>
        <authorList>
            <person name="Thomas-White K."/>
            <person name="Kumar N."/>
            <person name="Forster S."/>
            <person name="Putonti C."/>
            <person name="Lawley T."/>
            <person name="Wolfe A.J."/>
        </authorList>
    </citation>
    <scope>NUCLEOTIDE SEQUENCE [LARGE SCALE GENOMIC DNA]</scope>
    <source>
        <strain evidence="2 3">UMB1301</strain>
    </source>
</reference>
<organism evidence="2 3">
    <name type="scientific">Brevibacterium paucivorans</name>
    <dbReference type="NCBI Taxonomy" id="170994"/>
    <lineage>
        <taxon>Bacteria</taxon>
        <taxon>Bacillati</taxon>
        <taxon>Actinomycetota</taxon>
        <taxon>Actinomycetes</taxon>
        <taxon>Micrococcales</taxon>
        <taxon>Brevibacteriaceae</taxon>
        <taxon>Brevibacterium</taxon>
    </lineage>
</organism>
<gene>
    <name evidence="2" type="ORF">CJ199_05900</name>
</gene>
<name>A0A2N6VN46_9MICO</name>
<evidence type="ECO:0000256" key="1">
    <source>
        <dbReference type="SAM" id="Phobius"/>
    </source>
</evidence>
<evidence type="ECO:0000313" key="2">
    <source>
        <dbReference type="EMBL" id="PMD05544.1"/>
    </source>
</evidence>
<dbReference type="RefSeq" id="WP_102238568.1">
    <property type="nucleotide sequence ID" value="NZ_BAAAIM010000004.1"/>
</dbReference>
<evidence type="ECO:0000313" key="3">
    <source>
        <dbReference type="Proteomes" id="UP000235598"/>
    </source>
</evidence>